<reference evidence="1 2" key="1">
    <citation type="journal article" date="2024" name="IMA Fungus">
        <title>Apiospora arundinis, a panoply of carbohydrate-active enzymes and secondary metabolites.</title>
        <authorList>
            <person name="Sorensen T."/>
            <person name="Petersen C."/>
            <person name="Muurmann A.T."/>
            <person name="Christiansen J.V."/>
            <person name="Brundto M.L."/>
            <person name="Overgaard C.K."/>
            <person name="Boysen A.T."/>
            <person name="Wollenberg R.D."/>
            <person name="Larsen T.O."/>
            <person name="Sorensen J.L."/>
            <person name="Nielsen K.L."/>
            <person name="Sondergaard T.E."/>
        </authorList>
    </citation>
    <scope>NUCLEOTIDE SEQUENCE [LARGE SCALE GENOMIC DNA]</scope>
    <source>
        <strain evidence="1 2">AAU 773</strain>
    </source>
</reference>
<dbReference type="Proteomes" id="UP001390339">
    <property type="component" value="Unassembled WGS sequence"/>
</dbReference>
<sequence length="40" mass="4586">MSAGNRSGVAHPPWSFRHRTSLLEFPHFHVIRARTLELSS</sequence>
<accession>A0ABR2JMY4</accession>
<comment type="caution">
    <text evidence="1">The sequence shown here is derived from an EMBL/GenBank/DDBJ whole genome shotgun (WGS) entry which is preliminary data.</text>
</comment>
<keyword evidence="2" id="KW-1185">Reference proteome</keyword>
<organism evidence="1 2">
    <name type="scientific">Apiospora arundinis</name>
    <dbReference type="NCBI Taxonomy" id="335852"/>
    <lineage>
        <taxon>Eukaryota</taxon>
        <taxon>Fungi</taxon>
        <taxon>Dikarya</taxon>
        <taxon>Ascomycota</taxon>
        <taxon>Pezizomycotina</taxon>
        <taxon>Sordariomycetes</taxon>
        <taxon>Xylariomycetidae</taxon>
        <taxon>Amphisphaeriales</taxon>
        <taxon>Apiosporaceae</taxon>
        <taxon>Apiospora</taxon>
    </lineage>
</organism>
<protein>
    <submittedName>
        <fullName evidence="1">Uncharacterized protein</fullName>
    </submittedName>
</protein>
<gene>
    <name evidence="1" type="ORF">PGQ11_001445</name>
</gene>
<evidence type="ECO:0000313" key="1">
    <source>
        <dbReference type="EMBL" id="KAK8880151.1"/>
    </source>
</evidence>
<evidence type="ECO:0000313" key="2">
    <source>
        <dbReference type="Proteomes" id="UP001390339"/>
    </source>
</evidence>
<proteinExistence type="predicted"/>
<dbReference type="EMBL" id="JAPCWZ010000001">
    <property type="protein sequence ID" value="KAK8880151.1"/>
    <property type="molecule type" value="Genomic_DNA"/>
</dbReference>
<name>A0ABR2JMY4_9PEZI</name>